<dbReference type="GO" id="GO:0005507">
    <property type="term" value="F:copper ion binding"/>
    <property type="evidence" value="ECO:0007669"/>
    <property type="project" value="TreeGrafter"/>
</dbReference>
<dbReference type="InterPro" id="IPR015867">
    <property type="entry name" value="N-reg_PII/ATP_PRibTrfase_C"/>
</dbReference>
<comment type="similarity">
    <text evidence="1">Belongs to the CutA family.</text>
</comment>
<dbReference type="KEGG" id="sgz:C0216_14920"/>
<accession>A0A344U109</accession>
<evidence type="ECO:0000313" key="2">
    <source>
        <dbReference type="EMBL" id="AXE24580.1"/>
    </source>
</evidence>
<dbReference type="OrthoDB" id="37622at2"/>
<keyword evidence="3" id="KW-1185">Reference proteome</keyword>
<gene>
    <name evidence="2" type="ORF">C0216_14920</name>
</gene>
<name>A0A344U109_9ACTN</name>
<dbReference type="AlphaFoldDB" id="A0A344U109"/>
<dbReference type="InterPro" id="IPR004323">
    <property type="entry name" value="Ion_tolerance_CutA"/>
</dbReference>
<dbReference type="EMBL" id="CP030862">
    <property type="protein sequence ID" value="AXE24580.1"/>
    <property type="molecule type" value="Genomic_DNA"/>
</dbReference>
<reference evidence="2 3" key="1">
    <citation type="submission" date="2018-01" db="EMBL/GenBank/DDBJ databases">
        <title>Draft genome Sequence of streptomyces globosus LZH-48.</title>
        <authorList>
            <person name="Ran K."/>
            <person name="Li Z."/>
            <person name="Wei S."/>
            <person name="Dong R."/>
        </authorList>
    </citation>
    <scope>NUCLEOTIDE SEQUENCE [LARGE SCALE GENOMIC DNA]</scope>
    <source>
        <strain evidence="2 3">LZH-48</strain>
    </source>
</reference>
<evidence type="ECO:0000313" key="3">
    <source>
        <dbReference type="Proteomes" id="UP000252004"/>
    </source>
</evidence>
<dbReference type="InterPro" id="IPR011322">
    <property type="entry name" value="N-reg_PII-like_a/b"/>
</dbReference>
<organism evidence="2 3">
    <name type="scientific">Streptomyces globosus</name>
    <dbReference type="NCBI Taxonomy" id="68209"/>
    <lineage>
        <taxon>Bacteria</taxon>
        <taxon>Bacillati</taxon>
        <taxon>Actinomycetota</taxon>
        <taxon>Actinomycetes</taxon>
        <taxon>Kitasatosporales</taxon>
        <taxon>Streptomycetaceae</taxon>
        <taxon>Streptomyces</taxon>
    </lineage>
</organism>
<dbReference type="Pfam" id="PF03091">
    <property type="entry name" value="CutA1"/>
    <property type="match status" value="1"/>
</dbReference>
<dbReference type="Gene3D" id="3.30.70.120">
    <property type="match status" value="1"/>
</dbReference>
<dbReference type="SUPFAM" id="SSF54913">
    <property type="entry name" value="GlnB-like"/>
    <property type="match status" value="1"/>
</dbReference>
<dbReference type="PANTHER" id="PTHR23419:SF8">
    <property type="entry name" value="FI09726P"/>
    <property type="match status" value="1"/>
</dbReference>
<proteinExistence type="inferred from homology"/>
<dbReference type="PANTHER" id="PTHR23419">
    <property type="entry name" value="DIVALENT CATION TOLERANCE CUTA-RELATED"/>
    <property type="match status" value="1"/>
</dbReference>
<dbReference type="Proteomes" id="UP000252004">
    <property type="component" value="Chromosome"/>
</dbReference>
<dbReference type="RefSeq" id="WP_114055769.1">
    <property type="nucleotide sequence ID" value="NZ_CP030862.1"/>
</dbReference>
<protein>
    <submittedName>
        <fullName evidence="2">Divalent-cation tolerance protein CutA</fullName>
    </submittedName>
</protein>
<sequence>MADPGNPVVLAQTTVDDEGTAYELGRAAVEARLAAGVHVEARMTSFYWWQGEVQHEREYRLTFKTVQDRVAALEAWVHGRHPYEVPQWIVLPVSAAAEAYLAWAQAETRGA</sequence>
<dbReference type="GO" id="GO:0010038">
    <property type="term" value="P:response to metal ion"/>
    <property type="evidence" value="ECO:0007669"/>
    <property type="project" value="InterPro"/>
</dbReference>
<evidence type="ECO:0000256" key="1">
    <source>
        <dbReference type="ARBA" id="ARBA00010169"/>
    </source>
</evidence>